<protein>
    <submittedName>
        <fullName evidence="3">Uncharacterized protein</fullName>
    </submittedName>
</protein>
<dbReference type="AlphaFoldDB" id="A0A915J9N8"/>
<keyword evidence="2" id="KW-1185">Reference proteome</keyword>
<evidence type="ECO:0000313" key="3">
    <source>
        <dbReference type="WBParaSite" id="nRc.2.0.1.t22872-RA"/>
    </source>
</evidence>
<proteinExistence type="predicted"/>
<reference evidence="3" key="1">
    <citation type="submission" date="2022-11" db="UniProtKB">
        <authorList>
            <consortium name="WormBaseParasite"/>
        </authorList>
    </citation>
    <scope>IDENTIFICATION</scope>
</reference>
<feature type="signal peptide" evidence="1">
    <location>
        <begin position="1"/>
        <end position="18"/>
    </location>
</feature>
<evidence type="ECO:0000256" key="1">
    <source>
        <dbReference type="SAM" id="SignalP"/>
    </source>
</evidence>
<accession>A0A915J9N8</accession>
<organism evidence="2 3">
    <name type="scientific">Romanomermis culicivorax</name>
    <name type="common">Nematode worm</name>
    <dbReference type="NCBI Taxonomy" id="13658"/>
    <lineage>
        <taxon>Eukaryota</taxon>
        <taxon>Metazoa</taxon>
        <taxon>Ecdysozoa</taxon>
        <taxon>Nematoda</taxon>
        <taxon>Enoplea</taxon>
        <taxon>Dorylaimia</taxon>
        <taxon>Mermithida</taxon>
        <taxon>Mermithoidea</taxon>
        <taxon>Mermithidae</taxon>
        <taxon>Romanomermis</taxon>
    </lineage>
</organism>
<feature type="chain" id="PRO_5037847472" evidence="1">
    <location>
        <begin position="19"/>
        <end position="150"/>
    </location>
</feature>
<evidence type="ECO:0000313" key="2">
    <source>
        <dbReference type="Proteomes" id="UP000887565"/>
    </source>
</evidence>
<keyword evidence="1" id="KW-0732">Signal</keyword>
<dbReference type="WBParaSite" id="nRc.2.0.1.t22872-RA">
    <property type="protein sequence ID" value="nRc.2.0.1.t22872-RA"/>
    <property type="gene ID" value="nRc.2.0.1.g22872"/>
</dbReference>
<name>A0A915J9N8_ROMCU</name>
<sequence>MSISLTIFYLSILTVVHCALRIDQLNFYVLGDKGESCTDACSTRQAFCDVSQSFNRDDKNIFFAFQRLNVRCVMDDRPWYDFTEPCVVVDPFDDNFGRCLGWRNGPKSSRLSTADKNPTENGKSSCAGRWPTVRRLCQCTKKFDVNTAKS</sequence>
<dbReference type="Proteomes" id="UP000887565">
    <property type="component" value="Unplaced"/>
</dbReference>